<evidence type="ECO:0000256" key="7">
    <source>
        <dbReference type="ARBA" id="ARBA00023136"/>
    </source>
</evidence>
<gene>
    <name evidence="10" type="ORF">Mam01_09220</name>
</gene>
<dbReference type="RefSeq" id="WP_204284229.1">
    <property type="nucleotide sequence ID" value="NZ_BAABEJ010000003.1"/>
</dbReference>
<feature type="transmembrane region" description="Helical" evidence="9">
    <location>
        <begin position="224"/>
        <end position="249"/>
    </location>
</feature>
<evidence type="ECO:0000313" key="10">
    <source>
        <dbReference type="EMBL" id="GIH30758.1"/>
    </source>
</evidence>
<proteinExistence type="predicted"/>
<feature type="region of interest" description="Disordered" evidence="8">
    <location>
        <begin position="1"/>
        <end position="26"/>
    </location>
</feature>
<feature type="transmembrane region" description="Helical" evidence="9">
    <location>
        <begin position="454"/>
        <end position="487"/>
    </location>
</feature>
<dbReference type="Proteomes" id="UP000651728">
    <property type="component" value="Unassembled WGS sequence"/>
</dbReference>
<dbReference type="InterPro" id="IPR050297">
    <property type="entry name" value="LipidA_mod_glycosyltrf_83"/>
</dbReference>
<feature type="transmembrane region" description="Helical" evidence="9">
    <location>
        <begin position="328"/>
        <end position="355"/>
    </location>
</feature>
<organism evidence="10 11">
    <name type="scientific">Microbispora amethystogenes</name>
    <dbReference type="NCBI Taxonomy" id="1427754"/>
    <lineage>
        <taxon>Bacteria</taxon>
        <taxon>Bacillati</taxon>
        <taxon>Actinomycetota</taxon>
        <taxon>Actinomycetes</taxon>
        <taxon>Streptosporangiales</taxon>
        <taxon>Streptosporangiaceae</taxon>
        <taxon>Microbispora</taxon>
    </lineage>
</organism>
<keyword evidence="6 9" id="KW-1133">Transmembrane helix</keyword>
<name>A0ABQ4F7K2_9ACTN</name>
<feature type="transmembrane region" description="Helical" evidence="9">
    <location>
        <begin position="130"/>
        <end position="149"/>
    </location>
</feature>
<sequence length="642" mass="64792">MSERTGGRAAAPDASSPTPPGSARARTGRARMFLGRAGVPAGGVDAFRARADARAGRIWTFLVRAGAAAGRVRRPSAVTAVPAVLALAAGLWDLGGPPLWRDEAATVSAAVRTLPQTAHLLSSVDAVHGLYYALMHVVVGVFGTAEVALRLPSVLAGALAAAGTGALGRALGLPRAGLYGGTLLALMPIFSRYVQEARSYPMTTALAVGVTLLLLRVLRSPTPAALAGYAVALTALAYLNLFAFLIAGAHGVVVVLSRGPLARWACATAASSVAVAPLAWLGSGQGAQVSWIRRPEAADVGRLAVQMFGDLGATTPPRWPGLAPPGPLGVAALTALGVAPLAWGLALLGLALGLVNGIRAARVASPVCPAKVGAGERGGPGEVGVDDPGAAMADVGRLGADRMGAAARGAVAGWRGAGGAGGHAALVRVTVPWLLVPATVLLAASWAAHPVYVFRYVLCCVPAAALLAGAGLAALPTGVAVAALAAWIGLSVPGQLATRGPDGRQDDPRPVLALLASAARPGDGVMFVPAKVRKYVTVYPSVFGRLSDIALARSPEWDGSFAGREVGPRVLAARLAGLRTLWVVGHTGKAGLTGRRLDVVTRAFVPAGRWTSRGMYAERYEARGDPRADAAGARGAAGGTGA</sequence>
<evidence type="ECO:0000256" key="2">
    <source>
        <dbReference type="ARBA" id="ARBA00022475"/>
    </source>
</evidence>
<evidence type="ECO:0000256" key="5">
    <source>
        <dbReference type="ARBA" id="ARBA00022692"/>
    </source>
</evidence>
<keyword evidence="11" id="KW-1185">Reference proteome</keyword>
<dbReference type="EMBL" id="BOOB01000006">
    <property type="protein sequence ID" value="GIH30758.1"/>
    <property type="molecule type" value="Genomic_DNA"/>
</dbReference>
<comment type="subcellular location">
    <subcellularLocation>
        <location evidence="1">Cell membrane</location>
        <topology evidence="1">Multi-pass membrane protein</topology>
    </subcellularLocation>
</comment>
<feature type="transmembrane region" description="Helical" evidence="9">
    <location>
        <begin position="425"/>
        <end position="448"/>
    </location>
</feature>
<evidence type="ECO:0000256" key="1">
    <source>
        <dbReference type="ARBA" id="ARBA00004651"/>
    </source>
</evidence>
<keyword evidence="7 9" id="KW-0472">Membrane</keyword>
<keyword evidence="4" id="KW-0808">Transferase</keyword>
<feature type="transmembrane region" description="Helical" evidence="9">
    <location>
        <begin position="77"/>
        <end position="95"/>
    </location>
</feature>
<feature type="transmembrane region" description="Helical" evidence="9">
    <location>
        <begin position="177"/>
        <end position="194"/>
    </location>
</feature>
<reference evidence="10 11" key="1">
    <citation type="submission" date="2021-01" db="EMBL/GenBank/DDBJ databases">
        <title>Whole genome shotgun sequence of Microbispora amethystogenes NBRC 101907.</title>
        <authorList>
            <person name="Komaki H."/>
            <person name="Tamura T."/>
        </authorList>
    </citation>
    <scope>NUCLEOTIDE SEQUENCE [LARGE SCALE GENOMIC DNA]</scope>
    <source>
        <strain evidence="10 11">NBRC 101907</strain>
    </source>
</reference>
<keyword evidence="2" id="KW-1003">Cell membrane</keyword>
<evidence type="ECO:0008006" key="12">
    <source>
        <dbReference type="Google" id="ProtNLM"/>
    </source>
</evidence>
<evidence type="ECO:0000256" key="9">
    <source>
        <dbReference type="SAM" id="Phobius"/>
    </source>
</evidence>
<keyword evidence="3" id="KW-0328">Glycosyltransferase</keyword>
<evidence type="ECO:0000256" key="4">
    <source>
        <dbReference type="ARBA" id="ARBA00022679"/>
    </source>
</evidence>
<evidence type="ECO:0000256" key="8">
    <source>
        <dbReference type="SAM" id="MobiDB-lite"/>
    </source>
</evidence>
<dbReference type="PANTHER" id="PTHR33908:SF3">
    <property type="entry name" value="UNDECAPRENYL PHOSPHATE-ALPHA-4-AMINO-4-DEOXY-L-ARABINOSE ARABINOSYL TRANSFERASE"/>
    <property type="match status" value="1"/>
</dbReference>
<feature type="transmembrane region" description="Helical" evidence="9">
    <location>
        <begin position="201"/>
        <end position="218"/>
    </location>
</feature>
<dbReference type="PANTHER" id="PTHR33908">
    <property type="entry name" value="MANNOSYLTRANSFERASE YKCB-RELATED"/>
    <property type="match status" value="1"/>
</dbReference>
<evidence type="ECO:0000256" key="6">
    <source>
        <dbReference type="ARBA" id="ARBA00022989"/>
    </source>
</evidence>
<evidence type="ECO:0000313" key="11">
    <source>
        <dbReference type="Proteomes" id="UP000651728"/>
    </source>
</evidence>
<keyword evidence="5 9" id="KW-0812">Transmembrane</keyword>
<comment type="caution">
    <text evidence="10">The sequence shown here is derived from an EMBL/GenBank/DDBJ whole genome shotgun (WGS) entry which is preliminary data.</text>
</comment>
<evidence type="ECO:0000256" key="3">
    <source>
        <dbReference type="ARBA" id="ARBA00022676"/>
    </source>
</evidence>
<accession>A0ABQ4F7K2</accession>
<protein>
    <recommendedName>
        <fullName evidence="12">Glycosyltransferase RgtA/B/C/D-like domain-containing protein</fullName>
    </recommendedName>
</protein>